<protein>
    <submittedName>
        <fullName evidence="6">Transcriptional regulator</fullName>
    </submittedName>
</protein>
<dbReference type="PANTHER" id="PTHR30537">
    <property type="entry name" value="HTH-TYPE TRANSCRIPTIONAL REGULATOR"/>
    <property type="match status" value="1"/>
</dbReference>
<proteinExistence type="inferred from homology"/>
<comment type="similarity">
    <text evidence="1">Belongs to the LysR transcriptional regulatory family.</text>
</comment>
<dbReference type="Gene3D" id="3.40.190.10">
    <property type="entry name" value="Periplasmic binding protein-like II"/>
    <property type="match status" value="2"/>
</dbReference>
<dbReference type="Pfam" id="PF00126">
    <property type="entry name" value="HTH_1"/>
    <property type="match status" value="1"/>
</dbReference>
<dbReference type="SUPFAM" id="SSF53850">
    <property type="entry name" value="Periplasmic binding protein-like II"/>
    <property type="match status" value="1"/>
</dbReference>
<name>A0A0K0GMS9_XANOP</name>
<dbReference type="PRINTS" id="PR00039">
    <property type="entry name" value="HTHLYSR"/>
</dbReference>
<dbReference type="InterPro" id="IPR058163">
    <property type="entry name" value="LysR-type_TF_proteobact-type"/>
</dbReference>
<sequence>MRYIDKIAATCDLESHMTVLLPPLAALRAFEAAARLQSVSRAAQELHVTHGAISRHVRSLEQALGTALFARQGRGLVLTAAGVRLGDATGEGFGVISQTWAALQRPVAEAPLVLGCSGSLLARWVIPRLGLLQHDLPDVRLHLSASEQPPGPDLDGLDAALLLDTPPWPSEWQVHALGVEWIGPVLSPQLASTLRIDGNDPTTLCHHALLQTRSRPQAWPEWAQAQGLEPEALRFGTEFEHLVYLLEAAAAGLGIAIAPQPLVAADLAAGRLLAPWGFNATHGRWVLCAAKRNPDPRIGRLADWLGKALAEDQHTSPAMDATKIADVRCSTASPAQGW</sequence>
<keyword evidence="4" id="KW-0804">Transcription</keyword>
<dbReference type="InterPro" id="IPR000847">
    <property type="entry name" value="LysR_HTH_N"/>
</dbReference>
<dbReference type="FunFam" id="3.40.190.10:FF:000017">
    <property type="entry name" value="Glycine cleavage system transcriptional activator"/>
    <property type="match status" value="1"/>
</dbReference>
<feature type="domain" description="HTH lysR-type" evidence="5">
    <location>
        <begin position="22"/>
        <end position="79"/>
    </location>
</feature>
<accession>A0A0K0GMS9</accession>
<dbReference type="PROSITE" id="PS50931">
    <property type="entry name" value="HTH_LYSR"/>
    <property type="match status" value="1"/>
</dbReference>
<dbReference type="AlphaFoldDB" id="A0A0K0GMS9"/>
<dbReference type="GO" id="GO:0043565">
    <property type="term" value="F:sequence-specific DNA binding"/>
    <property type="evidence" value="ECO:0007669"/>
    <property type="project" value="TreeGrafter"/>
</dbReference>
<dbReference type="Gene3D" id="1.10.10.10">
    <property type="entry name" value="Winged helix-like DNA-binding domain superfamily/Winged helix DNA-binding domain"/>
    <property type="match status" value="1"/>
</dbReference>
<dbReference type="KEGG" id="xop:PXO_01269"/>
<dbReference type="InterPro" id="IPR005119">
    <property type="entry name" value="LysR_subst-bd"/>
</dbReference>
<dbReference type="InterPro" id="IPR036388">
    <property type="entry name" value="WH-like_DNA-bd_sf"/>
</dbReference>
<dbReference type="SUPFAM" id="SSF46785">
    <property type="entry name" value="Winged helix' DNA-binding domain"/>
    <property type="match status" value="1"/>
</dbReference>
<dbReference type="HOGENOM" id="CLU_039613_37_2_6"/>
<dbReference type="GO" id="GO:0006351">
    <property type="term" value="P:DNA-templated transcription"/>
    <property type="evidence" value="ECO:0007669"/>
    <property type="project" value="TreeGrafter"/>
</dbReference>
<reference evidence="6 7" key="1">
    <citation type="journal article" date="2008" name="BMC Genomics">
        <title>Genome sequence and rapid evolution of the rice pathogen Xanthomonas oryzae pv. oryzae PXO99A.</title>
        <authorList>
            <person name="Salzberg S.L."/>
            <person name="Sommer D.D."/>
            <person name="Schatz M.C."/>
            <person name="Phillippy A.M."/>
            <person name="Rabinowicz P.D."/>
            <person name="Tsuge S."/>
            <person name="Furutani A."/>
            <person name="Ochiai H."/>
            <person name="Delcher A.L."/>
            <person name="Kelley D."/>
            <person name="Madupu R."/>
            <person name="Puiu D."/>
            <person name="Radune D."/>
            <person name="Shumway M."/>
            <person name="Trapnell C."/>
            <person name="Aparna G."/>
            <person name="Jha G."/>
            <person name="Pandey A."/>
            <person name="Patil P.B."/>
            <person name="Ishihara H."/>
            <person name="Meyer D.F."/>
            <person name="Szurek B."/>
            <person name="Verdier V."/>
            <person name="Koebnik R."/>
            <person name="Dow J.M."/>
            <person name="Ryan R.P."/>
            <person name="Hirata H."/>
            <person name="Tsuyumu S."/>
            <person name="Won Lee S."/>
            <person name="Seo Y.S."/>
            <person name="Sriariyanum M."/>
            <person name="Ronald P.C."/>
            <person name="Sonti R.V."/>
            <person name="Van Sluys M.A."/>
            <person name="Leach J.E."/>
            <person name="White F.F."/>
            <person name="Bogdanove A.J."/>
        </authorList>
    </citation>
    <scope>NUCLEOTIDE SEQUENCE [LARGE SCALE GENOMIC DNA]</scope>
    <source>
        <strain evidence="6 7">PXO99A</strain>
    </source>
</reference>
<dbReference type="InterPro" id="IPR036390">
    <property type="entry name" value="WH_DNA-bd_sf"/>
</dbReference>
<dbReference type="Proteomes" id="UP000001740">
    <property type="component" value="Chromosome"/>
</dbReference>
<dbReference type="eggNOG" id="COG0583">
    <property type="taxonomic scope" value="Bacteria"/>
</dbReference>
<dbReference type="GO" id="GO:0003700">
    <property type="term" value="F:DNA-binding transcription factor activity"/>
    <property type="evidence" value="ECO:0007669"/>
    <property type="project" value="InterPro"/>
</dbReference>
<keyword evidence="3" id="KW-0238">DNA-binding</keyword>
<evidence type="ECO:0000313" key="6">
    <source>
        <dbReference type="EMBL" id="ACD60112.1"/>
    </source>
</evidence>
<evidence type="ECO:0000256" key="2">
    <source>
        <dbReference type="ARBA" id="ARBA00023015"/>
    </source>
</evidence>
<evidence type="ECO:0000259" key="5">
    <source>
        <dbReference type="PROSITE" id="PS50931"/>
    </source>
</evidence>
<evidence type="ECO:0000256" key="1">
    <source>
        <dbReference type="ARBA" id="ARBA00009437"/>
    </source>
</evidence>
<organism evidence="6 7">
    <name type="scientific">Xanthomonas oryzae pv. oryzae (strain PXO99A)</name>
    <dbReference type="NCBI Taxonomy" id="360094"/>
    <lineage>
        <taxon>Bacteria</taxon>
        <taxon>Pseudomonadati</taxon>
        <taxon>Pseudomonadota</taxon>
        <taxon>Gammaproteobacteria</taxon>
        <taxon>Lysobacterales</taxon>
        <taxon>Lysobacteraceae</taxon>
        <taxon>Xanthomonas</taxon>
    </lineage>
</organism>
<dbReference type="Pfam" id="PF03466">
    <property type="entry name" value="LysR_substrate"/>
    <property type="match status" value="1"/>
</dbReference>
<evidence type="ECO:0000256" key="3">
    <source>
        <dbReference type="ARBA" id="ARBA00023125"/>
    </source>
</evidence>
<gene>
    <name evidence="6" type="ordered locus">PXO_01269</name>
</gene>
<dbReference type="PANTHER" id="PTHR30537:SF74">
    <property type="entry name" value="HTH-TYPE TRANSCRIPTIONAL REGULATOR TRPI"/>
    <property type="match status" value="1"/>
</dbReference>
<evidence type="ECO:0000313" key="7">
    <source>
        <dbReference type="Proteomes" id="UP000001740"/>
    </source>
</evidence>
<evidence type="ECO:0000256" key="4">
    <source>
        <dbReference type="ARBA" id="ARBA00023163"/>
    </source>
</evidence>
<keyword evidence="2" id="KW-0805">Transcription regulation</keyword>
<dbReference type="EMBL" id="CP000967">
    <property type="protein sequence ID" value="ACD60112.1"/>
    <property type="molecule type" value="Genomic_DNA"/>
</dbReference>